<dbReference type="Proteomes" id="UP000240509">
    <property type="component" value="Unassembled WGS sequence"/>
</dbReference>
<gene>
    <name evidence="1" type="ORF">C6Y45_14380</name>
</gene>
<sequence>MSGSHESAGWIQYLFRRFEVRIIQGGIDIKYLAFSLGGTVFLLAGCSEAPAEEIEELASEYGLEIQAAGETSVESGEIAELDEDEAGRLFQHISGALDDGTSADDRDVRFTPELEEPVEERGTAGVHTAFLKEINEGDSSGFERTIHFSYELEQGAEEITPDTIGMEDLTAVATGIPGFEWEEVRTNAHYDEETGEIEFYTTGKWVLHFLYEGAEVHYSFFDDWFAPLDTEEILEGLPSGW</sequence>
<name>A0A2T4U382_9BACI</name>
<reference evidence="1 2" key="1">
    <citation type="submission" date="2018-03" db="EMBL/GenBank/DDBJ databases">
        <title>Alkalicoccus saliphilus sp. nov., isolated from a mineral pool.</title>
        <authorList>
            <person name="Zhao B."/>
        </authorList>
    </citation>
    <scope>NUCLEOTIDE SEQUENCE [LARGE SCALE GENOMIC DNA]</scope>
    <source>
        <strain evidence="1 2">6AG</strain>
    </source>
</reference>
<comment type="caution">
    <text evidence="1">The sequence shown here is derived from an EMBL/GenBank/DDBJ whole genome shotgun (WGS) entry which is preliminary data.</text>
</comment>
<dbReference type="AlphaFoldDB" id="A0A2T4U382"/>
<dbReference type="EMBL" id="PZJJ01000031">
    <property type="protein sequence ID" value="PTL37858.1"/>
    <property type="molecule type" value="Genomic_DNA"/>
</dbReference>
<dbReference type="OrthoDB" id="2964499at2"/>
<proteinExistence type="predicted"/>
<protein>
    <submittedName>
        <fullName evidence="1">Uncharacterized protein</fullName>
    </submittedName>
</protein>
<accession>A0A2T4U382</accession>
<evidence type="ECO:0000313" key="2">
    <source>
        <dbReference type="Proteomes" id="UP000240509"/>
    </source>
</evidence>
<organism evidence="1 2">
    <name type="scientific">Alkalicoccus saliphilus</name>
    <dbReference type="NCBI Taxonomy" id="200989"/>
    <lineage>
        <taxon>Bacteria</taxon>
        <taxon>Bacillati</taxon>
        <taxon>Bacillota</taxon>
        <taxon>Bacilli</taxon>
        <taxon>Bacillales</taxon>
        <taxon>Bacillaceae</taxon>
        <taxon>Alkalicoccus</taxon>
    </lineage>
</organism>
<dbReference type="RefSeq" id="WP_107585928.1">
    <property type="nucleotide sequence ID" value="NZ_PZJJ01000031.1"/>
</dbReference>
<evidence type="ECO:0000313" key="1">
    <source>
        <dbReference type="EMBL" id="PTL37858.1"/>
    </source>
</evidence>
<keyword evidence="2" id="KW-1185">Reference proteome</keyword>